<evidence type="ECO:0000256" key="1">
    <source>
        <dbReference type="ARBA" id="ARBA00022723"/>
    </source>
</evidence>
<evidence type="ECO:0000313" key="8">
    <source>
        <dbReference type="EMBL" id="CEF97205.1"/>
    </source>
</evidence>
<evidence type="ECO:0000256" key="2">
    <source>
        <dbReference type="ARBA" id="ARBA00022771"/>
    </source>
</evidence>
<organism evidence="8 9">
    <name type="scientific">Ostreococcus tauri</name>
    <name type="common">Marine green alga</name>
    <dbReference type="NCBI Taxonomy" id="70448"/>
    <lineage>
        <taxon>Eukaryota</taxon>
        <taxon>Viridiplantae</taxon>
        <taxon>Chlorophyta</taxon>
        <taxon>Mamiellophyceae</taxon>
        <taxon>Mamiellales</taxon>
        <taxon>Bathycoccaceae</taxon>
        <taxon>Ostreococcus</taxon>
    </lineage>
</organism>
<feature type="region of interest" description="Disordered" evidence="6">
    <location>
        <begin position="441"/>
        <end position="486"/>
    </location>
</feature>
<proteinExistence type="predicted"/>
<feature type="compositionally biased region" description="Basic and acidic residues" evidence="6">
    <location>
        <begin position="25"/>
        <end position="46"/>
    </location>
</feature>
<feature type="compositionally biased region" description="Basic and acidic residues" evidence="6">
    <location>
        <begin position="393"/>
        <end position="405"/>
    </location>
</feature>
<dbReference type="KEGG" id="ota:OT_ostta03g03660"/>
<dbReference type="InterPro" id="IPR000571">
    <property type="entry name" value="Znf_CCCH"/>
</dbReference>
<evidence type="ECO:0000313" key="9">
    <source>
        <dbReference type="Proteomes" id="UP000009170"/>
    </source>
</evidence>
<protein>
    <submittedName>
        <fullName evidence="8">Zinc finger, CCCH-type</fullName>
    </submittedName>
</protein>
<feature type="zinc finger region" description="C3H1-type" evidence="5">
    <location>
        <begin position="412"/>
        <end position="439"/>
    </location>
</feature>
<dbReference type="InterPro" id="IPR004087">
    <property type="entry name" value="KH_dom"/>
</dbReference>
<reference evidence="8 9" key="2">
    <citation type="journal article" date="2014" name="BMC Genomics">
        <title>An improved genome of the model marine alga Ostreococcus tauri unfolds by assessing Illumina de novo assemblies.</title>
        <authorList>
            <person name="Blanc-Mathieu R."/>
            <person name="Verhelst B."/>
            <person name="Derelle E."/>
            <person name="Rombauts S."/>
            <person name="Bouget F.Y."/>
            <person name="Carre I."/>
            <person name="Chateau A."/>
            <person name="Eyre-Walker A."/>
            <person name="Grimsley N."/>
            <person name="Moreau H."/>
            <person name="Piegu B."/>
            <person name="Rivals E."/>
            <person name="Schackwitz W."/>
            <person name="Van de Peer Y."/>
            <person name="Piganeau G."/>
        </authorList>
    </citation>
    <scope>NUCLEOTIDE SEQUENCE [LARGE SCALE GENOMIC DNA]</scope>
    <source>
        <strain evidence="9">OTTH 0595 / CCAP 157/2 / RCC745</strain>
    </source>
</reference>
<accession>A0A090LYX1</accession>
<dbReference type="AlphaFoldDB" id="A0A090LYX1"/>
<dbReference type="OrthoDB" id="5204190at2759"/>
<dbReference type="Gene3D" id="4.10.1000.10">
    <property type="entry name" value="Zinc finger, CCCH-type"/>
    <property type="match status" value="1"/>
</dbReference>
<evidence type="ECO:0000256" key="6">
    <source>
        <dbReference type="SAM" id="MobiDB-lite"/>
    </source>
</evidence>
<feature type="region of interest" description="Disordered" evidence="6">
    <location>
        <begin position="1"/>
        <end position="47"/>
    </location>
</feature>
<evidence type="ECO:0000256" key="4">
    <source>
        <dbReference type="PROSITE-ProRule" id="PRU00117"/>
    </source>
</evidence>
<dbReference type="SMART" id="SM00356">
    <property type="entry name" value="ZnF_C3H1"/>
    <property type="match status" value="1"/>
</dbReference>
<name>A0A090LYX1_OSTTA</name>
<comment type="caution">
    <text evidence="8">The sequence shown here is derived from an EMBL/GenBank/DDBJ whole genome shotgun (WGS) entry which is preliminary data.</text>
</comment>
<sequence>MNDAAEDEYVRQRSPEPEPGPSAMHVEDDAKQSAEATTERAEKPVRPTETLVISQDDARFLIGAQGKTKKKLMKVSGASIEISAIEGDAEGKQRLEIAAEDEAKLKFARECCEWVLQQRVGKIVVDTSVERDYLSAIDVDPECVAYVTGAQGSGLRRIEADYGTLMFFATRSTHPEDEGEKLIIVGSRKGRRGSELSVMAACERKKPGTHVNEETKLRNRFEQPGDGLGDGWGFDVFPFANQDELSFAIGRGGSTRKRIAAASGAAFEYVGMLGVMAGDRDERARCWDYIRWVMKSAKGNTPADVEYKDRQDVSVFPVKSGKGGVNRLIGRDGNMLRDIENMSGTVCMNIPDPENEEGELMLILSHDKRNRDRALDAMQQVLVHGRFGPGQSGRRDDRRGNDRPRGGINARLGGKERCYDFTQGRCRYGDSCRFAHIVPDYSNDYGGNNGRGGPSRGANDRPSHPMDGPYGRPQGGNWGAGSRRGR</sequence>
<evidence type="ECO:0000256" key="3">
    <source>
        <dbReference type="ARBA" id="ARBA00022833"/>
    </source>
</evidence>
<dbReference type="Pfam" id="PF00642">
    <property type="entry name" value="zf-CCCH"/>
    <property type="match status" value="1"/>
</dbReference>
<keyword evidence="4" id="KW-0694">RNA-binding</keyword>
<gene>
    <name evidence="8" type="ORF">OT_ostta03g03660</name>
</gene>
<dbReference type="PROSITE" id="PS50103">
    <property type="entry name" value="ZF_C3H1"/>
    <property type="match status" value="1"/>
</dbReference>
<dbReference type="InParanoid" id="A0A090LYX1"/>
<dbReference type="SUPFAM" id="SSF54791">
    <property type="entry name" value="Eukaryotic type KH-domain (KH-domain type I)"/>
    <property type="match status" value="3"/>
</dbReference>
<dbReference type="GeneID" id="9833813"/>
<dbReference type="SMART" id="SM00322">
    <property type="entry name" value="KH"/>
    <property type="match status" value="3"/>
</dbReference>
<dbReference type="Pfam" id="PF00013">
    <property type="entry name" value="KH_1"/>
    <property type="match status" value="1"/>
</dbReference>
<keyword evidence="2 5" id="KW-0863">Zinc-finger</keyword>
<evidence type="ECO:0000259" key="7">
    <source>
        <dbReference type="PROSITE" id="PS50103"/>
    </source>
</evidence>
<dbReference type="CDD" id="cd00105">
    <property type="entry name" value="KH-I"/>
    <property type="match status" value="3"/>
</dbReference>
<keyword evidence="3 5" id="KW-0862">Zinc</keyword>
<dbReference type="InterPro" id="IPR036855">
    <property type="entry name" value="Znf_CCCH_sf"/>
</dbReference>
<dbReference type="GO" id="GO:0003723">
    <property type="term" value="F:RNA binding"/>
    <property type="evidence" value="ECO:0007669"/>
    <property type="project" value="UniProtKB-UniRule"/>
</dbReference>
<keyword evidence="1 5" id="KW-0479">Metal-binding</keyword>
<dbReference type="GO" id="GO:0008270">
    <property type="term" value="F:zinc ion binding"/>
    <property type="evidence" value="ECO:0007669"/>
    <property type="project" value="UniProtKB-KW"/>
</dbReference>
<dbReference type="InterPro" id="IPR004088">
    <property type="entry name" value="KH_dom_type_1"/>
</dbReference>
<dbReference type="PROSITE" id="PS50084">
    <property type="entry name" value="KH_TYPE_1"/>
    <property type="match status" value="2"/>
</dbReference>
<dbReference type="EMBL" id="CAID01000003">
    <property type="protein sequence ID" value="CEF97205.1"/>
    <property type="molecule type" value="Genomic_DNA"/>
</dbReference>
<dbReference type="InterPro" id="IPR036612">
    <property type="entry name" value="KH_dom_type_1_sf"/>
</dbReference>
<dbReference type="Proteomes" id="UP000009170">
    <property type="component" value="Unassembled WGS sequence"/>
</dbReference>
<feature type="domain" description="C3H1-type" evidence="7">
    <location>
        <begin position="412"/>
        <end position="439"/>
    </location>
</feature>
<keyword evidence="9" id="KW-1185">Reference proteome</keyword>
<feature type="region of interest" description="Disordered" evidence="6">
    <location>
        <begin position="383"/>
        <end position="409"/>
    </location>
</feature>
<reference evidence="9" key="1">
    <citation type="journal article" date="2006" name="Proc. Natl. Acad. Sci. U.S.A.">
        <title>Genome analysis of the smallest free-living eukaryote Ostreococcus tauri unveils many unique features.</title>
        <authorList>
            <person name="Derelle E."/>
            <person name="Ferraz C."/>
            <person name="Rombauts S."/>
            <person name="Rouze P."/>
            <person name="Worden A.Z."/>
            <person name="Robbens S."/>
            <person name="Partensky F."/>
            <person name="Degroeve S."/>
            <person name="Echeynie S."/>
            <person name="Cooke R."/>
            <person name="Saeys Y."/>
            <person name="Wuyts J."/>
            <person name="Jabbari K."/>
            <person name="Bowler C."/>
            <person name="Panaud O."/>
            <person name="Piegu B."/>
            <person name="Ball S.G."/>
            <person name="Ral J.-P."/>
            <person name="Bouget F.-Y."/>
            <person name="Piganeau G."/>
            <person name="De Baets B."/>
            <person name="Picard A."/>
            <person name="Delseny M."/>
            <person name="Demaille J."/>
            <person name="Van de Peer Y."/>
            <person name="Moreau H."/>
        </authorList>
    </citation>
    <scope>NUCLEOTIDE SEQUENCE [LARGE SCALE GENOMIC DNA]</scope>
    <source>
        <strain evidence="9">OTTH 0595 / CCAP 157/2 / RCC745</strain>
    </source>
</reference>
<dbReference type="RefSeq" id="XP_022838545.1">
    <property type="nucleotide sequence ID" value="XM_022984820.1"/>
</dbReference>
<dbReference type="SUPFAM" id="SSF90229">
    <property type="entry name" value="CCCH zinc finger"/>
    <property type="match status" value="1"/>
</dbReference>
<evidence type="ECO:0000256" key="5">
    <source>
        <dbReference type="PROSITE-ProRule" id="PRU00723"/>
    </source>
</evidence>
<dbReference type="Gene3D" id="3.30.310.210">
    <property type="match status" value="1"/>
</dbReference>